<dbReference type="GO" id="GO:0005509">
    <property type="term" value="F:calcium ion binding"/>
    <property type="evidence" value="ECO:0007669"/>
    <property type="project" value="InterPro"/>
</dbReference>
<gene>
    <name evidence="3" type="ORF">Wenmar_04107</name>
</gene>
<dbReference type="SUPFAM" id="SSF51120">
    <property type="entry name" value="beta-Roll"/>
    <property type="match status" value="4"/>
</dbReference>
<dbReference type="PANTHER" id="PTHR38340:SF1">
    <property type="entry name" value="S-LAYER PROTEIN"/>
    <property type="match status" value="1"/>
</dbReference>
<dbReference type="PANTHER" id="PTHR38340">
    <property type="entry name" value="S-LAYER PROTEIN"/>
    <property type="match status" value="1"/>
</dbReference>
<comment type="caution">
    <text evidence="3">The sequence shown here is derived from an EMBL/GenBank/DDBJ whole genome shotgun (WGS) entry which is preliminary data.</text>
</comment>
<comment type="subcellular location">
    <subcellularLocation>
        <location evidence="1">Secreted</location>
    </subcellularLocation>
</comment>
<dbReference type="Pfam" id="PF00353">
    <property type="entry name" value="HemolysinCabind"/>
    <property type="match status" value="5"/>
</dbReference>
<keyword evidence="2" id="KW-0964">Secreted</keyword>
<proteinExistence type="predicted"/>
<dbReference type="PATRIC" id="fig|1123501.6.peg.20"/>
<dbReference type="EMBL" id="AONG01000001">
    <property type="protein sequence ID" value="KIQ71395.1"/>
    <property type="molecule type" value="Genomic_DNA"/>
</dbReference>
<evidence type="ECO:0000256" key="1">
    <source>
        <dbReference type="ARBA" id="ARBA00004613"/>
    </source>
</evidence>
<dbReference type="InterPro" id="IPR050557">
    <property type="entry name" value="RTX_toxin/Mannuronan_C5-epim"/>
</dbReference>
<dbReference type="InterPro" id="IPR018511">
    <property type="entry name" value="Hemolysin-typ_Ca-bd_CS"/>
</dbReference>
<keyword evidence="3" id="KW-0378">Hydrolase</keyword>
<keyword evidence="3" id="KW-0614">Plasmid</keyword>
<protein>
    <submittedName>
        <fullName evidence="3">Alkaline phosphatase</fullName>
        <ecNumber evidence="3">3.1.3.1</ecNumber>
    </submittedName>
</protein>
<dbReference type="Proteomes" id="UP000035100">
    <property type="component" value="Plasmid pWENMAR1"/>
</dbReference>
<dbReference type="PRINTS" id="PR00313">
    <property type="entry name" value="CABNDNGRPT"/>
</dbReference>
<evidence type="ECO:0000256" key="2">
    <source>
        <dbReference type="ARBA" id="ARBA00022525"/>
    </source>
</evidence>
<geneLocation type="plasmid" evidence="3 4">
    <name>pWENMAR1</name>
</geneLocation>
<organism evidence="3 4">
    <name type="scientific">Wenxinia marina DSM 24838</name>
    <dbReference type="NCBI Taxonomy" id="1123501"/>
    <lineage>
        <taxon>Bacteria</taxon>
        <taxon>Pseudomonadati</taxon>
        <taxon>Pseudomonadota</taxon>
        <taxon>Alphaproteobacteria</taxon>
        <taxon>Rhodobacterales</taxon>
        <taxon>Roseobacteraceae</taxon>
        <taxon>Wenxinia</taxon>
    </lineage>
</organism>
<dbReference type="InterPro" id="IPR001343">
    <property type="entry name" value="Hemolysn_Ca-bd"/>
</dbReference>
<reference evidence="3 4" key="1">
    <citation type="submission" date="2013-01" db="EMBL/GenBank/DDBJ databases">
        <authorList>
            <person name="Fiebig A."/>
            <person name="Goeker M."/>
            <person name="Klenk H.-P.P."/>
        </authorList>
    </citation>
    <scope>NUCLEOTIDE SEQUENCE [LARGE SCALE GENOMIC DNA]</scope>
    <source>
        <strain evidence="3 4">DSM 24838</strain>
        <plasmid evidence="3 4">pWENMAR1</plasmid>
    </source>
</reference>
<name>A0A0D0NT73_9RHOB</name>
<dbReference type="EC" id="3.1.3.1" evidence="3"/>
<evidence type="ECO:0000313" key="3">
    <source>
        <dbReference type="EMBL" id="KIQ71395.1"/>
    </source>
</evidence>
<accession>A0A0D0NT73</accession>
<dbReference type="GO" id="GO:0005576">
    <property type="term" value="C:extracellular region"/>
    <property type="evidence" value="ECO:0007669"/>
    <property type="project" value="UniProtKB-SubCell"/>
</dbReference>
<dbReference type="Gene3D" id="2.150.10.10">
    <property type="entry name" value="Serralysin-like metalloprotease, C-terminal"/>
    <property type="match status" value="4"/>
</dbReference>
<dbReference type="eggNOG" id="COG2931">
    <property type="taxonomic scope" value="Bacteria"/>
</dbReference>
<dbReference type="GO" id="GO:0004035">
    <property type="term" value="F:alkaline phosphatase activity"/>
    <property type="evidence" value="ECO:0007669"/>
    <property type="project" value="UniProtKB-EC"/>
</dbReference>
<evidence type="ECO:0000313" key="4">
    <source>
        <dbReference type="Proteomes" id="UP000035100"/>
    </source>
</evidence>
<dbReference type="InterPro" id="IPR011049">
    <property type="entry name" value="Serralysin-like_metalloprot_C"/>
</dbReference>
<sequence length="679" mass="68230">MGTFYSNSQHLIGLGPGPLGGLANFARGVEGYFQTNSIAPGTGPVAAQPQPITARGGGNAVLFTDEFNFLGRVTFVGQNLTFGTATLANGGTLPMLTGGTVTGIVSEFNHRLAEAIDNGVGGDLSPLFNPRFLVLDAEIAIPPTAATVFTEAIVQAYNTNSLVPLKQLFERDVLVMRGGSLEGSDGVNFLAGLDRDDQLFGGASNDVLAGQGGNDLLDGGPGTDAMDGGSGSDFYLPGPPGPEAQQFGVGDVITEGFFQFAPNDVDTLSYQNATGPVVVDLNIQDGNHSAGWALGLQAVGIEVVIGSDFGDVLIGKVEPGGEADTLRGGFGDDTLIGLDGDDLLSGGPGSDLIDGGPQGGTFGGGAGDRAAFNARSDQIDVYFPGDGSVLVAAPGGGIDRLVNVEFLALSDGTFGLGAFGGSQRPLFLGDGQGQPLTGTTGSDLIFGFGGDDVLTGGGGNDSIEGGAGADRIDGGPGADAMIGGEGADVFFVDQGGDVVTEIASWGGGDQIVAALNWSLEGTHVERLTLTGGARLGLGNDLANRIDGNDLPNRLEGGAGDDALIGGGGSDTLIGGQGSDRMEGGAGADIFVIRPDEGPTVATDFDRREGDLLAIDDGFFPAIGDGGIDPRPAGRDIVRSALDSGKAAYDAGSGELRLDGELVAVLEGGGAVLAEDVLLF</sequence>
<dbReference type="AlphaFoldDB" id="A0A0D0NT73"/>
<keyword evidence="4" id="KW-1185">Reference proteome</keyword>
<dbReference type="PROSITE" id="PS00330">
    <property type="entry name" value="HEMOLYSIN_CALCIUM"/>
    <property type="match status" value="5"/>
</dbReference>